<feature type="compositionally biased region" description="Basic and acidic residues" evidence="2">
    <location>
        <begin position="106"/>
        <end position="128"/>
    </location>
</feature>
<keyword evidence="1" id="KW-0175">Coiled coil</keyword>
<protein>
    <submittedName>
        <fullName evidence="3">Uncharacterized protein</fullName>
    </submittedName>
</protein>
<dbReference type="Proteomes" id="UP000198728">
    <property type="component" value="Unassembled WGS sequence"/>
</dbReference>
<feature type="region of interest" description="Disordered" evidence="2">
    <location>
        <begin position="104"/>
        <end position="128"/>
    </location>
</feature>
<sequence>MTENRKQDFERLKAVTEVAWAAASQGLRRQAALERAASAKLQDLAQARRRSLDGLVAADQSDTAMISAASGWMIWAERERERLNMELARARAALAGEQAKARKAFSKREAAKKLQEIDKERRRRRLAE</sequence>
<dbReference type="AlphaFoldDB" id="A0A1I1L516"/>
<evidence type="ECO:0000256" key="2">
    <source>
        <dbReference type="SAM" id="MobiDB-lite"/>
    </source>
</evidence>
<keyword evidence="4" id="KW-1185">Reference proteome</keyword>
<reference evidence="3 4" key="1">
    <citation type="submission" date="2016-10" db="EMBL/GenBank/DDBJ databases">
        <authorList>
            <person name="de Groot N.N."/>
        </authorList>
    </citation>
    <scope>NUCLEOTIDE SEQUENCE [LARGE SCALE GENOMIC DNA]</scope>
    <source>
        <strain evidence="3 4">DSM 19548</strain>
    </source>
</reference>
<name>A0A1I1L516_9RHOB</name>
<accession>A0A1I1L516</accession>
<dbReference type="EMBL" id="FOLG01000007">
    <property type="protein sequence ID" value="SFC66078.1"/>
    <property type="molecule type" value="Genomic_DNA"/>
</dbReference>
<dbReference type="STRING" id="441112.SAMN04488094_107148"/>
<proteinExistence type="predicted"/>
<organism evidence="3 4">
    <name type="scientific">Tropicimonas isoalkanivorans</name>
    <dbReference type="NCBI Taxonomy" id="441112"/>
    <lineage>
        <taxon>Bacteria</taxon>
        <taxon>Pseudomonadati</taxon>
        <taxon>Pseudomonadota</taxon>
        <taxon>Alphaproteobacteria</taxon>
        <taxon>Rhodobacterales</taxon>
        <taxon>Roseobacteraceae</taxon>
        <taxon>Tropicimonas</taxon>
    </lineage>
</organism>
<feature type="coiled-coil region" evidence="1">
    <location>
        <begin position="73"/>
        <end position="100"/>
    </location>
</feature>
<evidence type="ECO:0000256" key="1">
    <source>
        <dbReference type="SAM" id="Coils"/>
    </source>
</evidence>
<evidence type="ECO:0000313" key="3">
    <source>
        <dbReference type="EMBL" id="SFC66078.1"/>
    </source>
</evidence>
<gene>
    <name evidence="3" type="ORF">SAMN04488094_107148</name>
</gene>
<evidence type="ECO:0000313" key="4">
    <source>
        <dbReference type="Proteomes" id="UP000198728"/>
    </source>
</evidence>